<evidence type="ECO:0000313" key="1">
    <source>
        <dbReference type="EMBL" id="KAF9957074.1"/>
    </source>
</evidence>
<protein>
    <submittedName>
        <fullName evidence="1">Uncharacterized protein</fullName>
    </submittedName>
</protein>
<reference evidence="1" key="1">
    <citation type="journal article" date="2020" name="Fungal Divers.">
        <title>Resolving the Mortierellaceae phylogeny through synthesis of multi-gene phylogenetics and phylogenomics.</title>
        <authorList>
            <person name="Vandepol N."/>
            <person name="Liber J."/>
            <person name="Desiro A."/>
            <person name="Na H."/>
            <person name="Kennedy M."/>
            <person name="Barry K."/>
            <person name="Grigoriev I.V."/>
            <person name="Miller A.N."/>
            <person name="O'Donnell K."/>
            <person name="Stajich J.E."/>
            <person name="Bonito G."/>
        </authorList>
    </citation>
    <scope>NUCLEOTIDE SEQUENCE</scope>
    <source>
        <strain evidence="1">MES-2147</strain>
    </source>
</reference>
<comment type="caution">
    <text evidence="1">The sequence shown here is derived from an EMBL/GenBank/DDBJ whole genome shotgun (WGS) entry which is preliminary data.</text>
</comment>
<accession>A0A9P6J126</accession>
<gene>
    <name evidence="1" type="ORF">BGZ65_002261</name>
</gene>
<dbReference type="Proteomes" id="UP000749646">
    <property type="component" value="Unassembled WGS sequence"/>
</dbReference>
<evidence type="ECO:0000313" key="2">
    <source>
        <dbReference type="Proteomes" id="UP000749646"/>
    </source>
</evidence>
<sequence length="590" mass="68019">MATADSLSKLDSLSIDYGRFTLTGSISQGETQDMTMTIERLGDLTSDDLTFIQQGRITRMVIESPPRIEDKDRLIRIVSHNPKLKRLEIRFMEEHSFATTTVPEETLQDLVKMITADSLVNLELLTLDYSRSSLRATISQSKFQDVDITIERLDDLNSDNLKFIQKDCLSRLAIKEVPMRTDEGQLSDVLRRSSRLSHLEIGRKEECHSAINNDLDMGFQDIVKMATVDFHCKLESLKINCGGLTINTRFSQGKSQDVDLTIGRLDELNSDYLKFIQKDHLSRLAIRHAAQEADEDQLADIIYNCPRLSHMQIGCESERLLAITNLMITTREKEADEGALVDILRRVPNLKHFQTGCKAERVLAITSLVISTRISIVQERGSSCLQTIEVMEEKLTPFDIIGECDHDKTYIQSILTFKEDSDTFDMRTWIRLQNNMHITNNNPVNDFIRQYGWSIVLFDENWTKNNTFAAILDDIPTTRDSQLESLRFHTHWFKADAFERLDRIIKRSPNFEDLGLVVWLRYMSDFEKAQSLWINTRPFKLFVDRIPGNNTSKVTFKILDIRDTTLVRYNNPLEVIAELRKKVPLVKILE</sequence>
<name>A0A9P6J126_9FUNG</name>
<dbReference type="OrthoDB" id="2483637at2759"/>
<organism evidence="1 2">
    <name type="scientific">Modicella reniformis</name>
    <dbReference type="NCBI Taxonomy" id="1440133"/>
    <lineage>
        <taxon>Eukaryota</taxon>
        <taxon>Fungi</taxon>
        <taxon>Fungi incertae sedis</taxon>
        <taxon>Mucoromycota</taxon>
        <taxon>Mortierellomycotina</taxon>
        <taxon>Mortierellomycetes</taxon>
        <taxon>Mortierellales</taxon>
        <taxon>Mortierellaceae</taxon>
        <taxon>Modicella</taxon>
    </lineage>
</organism>
<dbReference type="AlphaFoldDB" id="A0A9P6J126"/>
<proteinExistence type="predicted"/>
<keyword evidence="2" id="KW-1185">Reference proteome</keyword>
<dbReference type="EMBL" id="JAAAHW010006640">
    <property type="protein sequence ID" value="KAF9957074.1"/>
    <property type="molecule type" value="Genomic_DNA"/>
</dbReference>